<dbReference type="SUPFAM" id="SSF51735">
    <property type="entry name" value="NAD(P)-binding Rossmann-fold domains"/>
    <property type="match status" value="1"/>
</dbReference>
<feature type="region of interest" description="Disordered" evidence="7">
    <location>
        <begin position="889"/>
        <end position="946"/>
    </location>
</feature>
<keyword evidence="3 6" id="KW-0479">Metal-binding</keyword>
<feature type="domain" description="Enoyl reductase (ER)" evidence="8">
    <location>
        <begin position="34"/>
        <end position="363"/>
    </location>
</feature>
<protein>
    <recommendedName>
        <fullName evidence="8">Enoyl reductase (ER) domain-containing protein</fullName>
    </recommendedName>
</protein>
<organism evidence="9 10">
    <name type="scientific">Cudoniella acicularis</name>
    <dbReference type="NCBI Taxonomy" id="354080"/>
    <lineage>
        <taxon>Eukaryota</taxon>
        <taxon>Fungi</taxon>
        <taxon>Dikarya</taxon>
        <taxon>Ascomycota</taxon>
        <taxon>Pezizomycotina</taxon>
        <taxon>Leotiomycetes</taxon>
        <taxon>Helotiales</taxon>
        <taxon>Tricladiaceae</taxon>
        <taxon>Cudoniella</taxon>
    </lineage>
</organism>
<dbReference type="EMBL" id="JAAMPI010000727">
    <property type="protein sequence ID" value="KAF4629042.1"/>
    <property type="molecule type" value="Genomic_DNA"/>
</dbReference>
<dbReference type="Pfam" id="PF08240">
    <property type="entry name" value="ADH_N"/>
    <property type="match status" value="1"/>
</dbReference>
<keyword evidence="4 6" id="KW-0862">Zinc</keyword>
<dbReference type="InterPro" id="IPR002328">
    <property type="entry name" value="ADH_Zn_CS"/>
</dbReference>
<dbReference type="InterPro" id="IPR013149">
    <property type="entry name" value="ADH-like_C"/>
</dbReference>
<evidence type="ECO:0000313" key="9">
    <source>
        <dbReference type="EMBL" id="KAF4629042.1"/>
    </source>
</evidence>
<comment type="cofactor">
    <cofactor evidence="1 6">
        <name>Zn(2+)</name>
        <dbReference type="ChEBI" id="CHEBI:29105"/>
    </cofactor>
</comment>
<evidence type="ECO:0000256" key="3">
    <source>
        <dbReference type="ARBA" id="ARBA00022723"/>
    </source>
</evidence>
<proteinExistence type="inferred from homology"/>
<dbReference type="GO" id="GO:0016491">
    <property type="term" value="F:oxidoreductase activity"/>
    <property type="evidence" value="ECO:0007669"/>
    <property type="project" value="UniProtKB-KW"/>
</dbReference>
<keyword evidence="5" id="KW-0560">Oxidoreductase</keyword>
<dbReference type="PANTHER" id="PTHR42813">
    <property type="entry name" value="ZINC-TYPE ALCOHOL DEHYDROGENASE-LIKE"/>
    <property type="match status" value="1"/>
</dbReference>
<dbReference type="Gene3D" id="3.40.50.720">
    <property type="entry name" value="NAD(P)-binding Rossmann-like Domain"/>
    <property type="match status" value="1"/>
</dbReference>
<dbReference type="OrthoDB" id="442947at2759"/>
<comment type="caution">
    <text evidence="9">The sequence shown here is derived from an EMBL/GenBank/DDBJ whole genome shotgun (WGS) entry which is preliminary data.</text>
</comment>
<dbReference type="InterPro" id="IPR036291">
    <property type="entry name" value="NAD(P)-bd_dom_sf"/>
</dbReference>
<name>A0A8H4RFA6_9HELO</name>
<keyword evidence="10" id="KW-1185">Reference proteome</keyword>
<dbReference type="CDD" id="cd08286">
    <property type="entry name" value="FDH_like_ADH2"/>
    <property type="match status" value="1"/>
</dbReference>
<evidence type="ECO:0000259" key="8">
    <source>
        <dbReference type="SMART" id="SM00829"/>
    </source>
</evidence>
<evidence type="ECO:0000256" key="5">
    <source>
        <dbReference type="ARBA" id="ARBA00023002"/>
    </source>
</evidence>
<dbReference type="InterPro" id="IPR011032">
    <property type="entry name" value="GroES-like_sf"/>
</dbReference>
<dbReference type="Proteomes" id="UP000566819">
    <property type="component" value="Unassembled WGS sequence"/>
</dbReference>
<reference evidence="9 10" key="1">
    <citation type="submission" date="2020-03" db="EMBL/GenBank/DDBJ databases">
        <title>Draft Genome Sequence of Cudoniella acicularis.</title>
        <authorList>
            <person name="Buettner E."/>
            <person name="Kellner H."/>
        </authorList>
    </citation>
    <scope>NUCLEOTIDE SEQUENCE [LARGE SCALE GENOMIC DNA]</scope>
    <source>
        <strain evidence="9 10">DSM 108380</strain>
    </source>
</reference>
<feature type="region of interest" description="Disordered" evidence="7">
    <location>
        <begin position="417"/>
        <end position="440"/>
    </location>
</feature>
<dbReference type="InterPro" id="IPR013154">
    <property type="entry name" value="ADH-like_N"/>
</dbReference>
<gene>
    <name evidence="9" type="ORF">G7Y89_g9102</name>
</gene>
<dbReference type="GO" id="GO:0008270">
    <property type="term" value="F:zinc ion binding"/>
    <property type="evidence" value="ECO:0007669"/>
    <property type="project" value="InterPro"/>
</dbReference>
<comment type="similarity">
    <text evidence="2 6">Belongs to the zinc-containing alcohol dehydrogenase family.</text>
</comment>
<dbReference type="SMART" id="SM00829">
    <property type="entry name" value="PKS_ER"/>
    <property type="match status" value="1"/>
</dbReference>
<evidence type="ECO:0000256" key="6">
    <source>
        <dbReference type="RuleBase" id="RU361277"/>
    </source>
</evidence>
<dbReference type="SUPFAM" id="SSF50129">
    <property type="entry name" value="GroES-like"/>
    <property type="match status" value="1"/>
</dbReference>
<dbReference type="AlphaFoldDB" id="A0A8H4RFA6"/>
<sequence>MQTFRTVRVLSNGQILRPPIRQASYSTMKALVYRAVGEVKLEERPKPRITQPTDAIIKLTKSTICGTDLHISKGDVATCTPGRILGHEGVGIVDGIGDSVRGFKKGERVLISCISSCATCEYCRKGMYSHCKTGGWVLGNTIDGTQAEYVRIPHADSSLYPIPADADESALVMLSDIFPTGLECGVLNGKVEPGSTVVIVGAGPVGLAAMITAQLYSPSMIIMIDTDQNRLKVAHELGAHHTVDPTNGKAEEFVKGVTDGKGCDTVIEAVGVPASFELCQNLVAPGGVIANVGVHGTKVDLHLENLWAQNIAITTRLVDTATTPMLLKLALSGKIDPSKLITHKFAFSDMEAAYSTFGAAAKHEALKVQKLRAVFIRTYSPSFTSIVISLLHNAQRCKGVFFPTVWKAHLESVKPKERRSIKVSGTQRSKNDKKKALGKSDRDILSSLQIEHSSATTQVEDMVTKSAESITKLHAMLEKCKQTTHAHGAKGKVQAAVQKVLFLFRQETLQQFEIVTRVRRIDDLANNLAFRSISSESSQISSELHNILNTTHSEVGRMNFRQSVVGVRKAIGSPDSNIGRRFTHFEQSLDLLPQLLERAVQRALDTPFQSLVSVNEPLLSSLQINFYALPVYSTLLSVDPETLETSSEVNLHNKNCPYYLTPARNTKFGVAYPYYGWFLSGIVGFSMSITRGSGGLFNSPSLAVHTTVPNSSPASALLKGLKLVIVPKTRHVKALTLSIHTLFRERKANPTDVDPKGNNLLHLTCNLQYGIDFTDPEVLGAYEGFLSILRSFDVPSNDANMEDGLPLKDLIYGAVFRRGLQGAAQLSDKMIKMGTVLETALASDMLRCGGIDSRVLTRALPVYHLVDEVIEDRMDRVDKFKFSMFSKEEVKGRKKTEEKEKLEKEKTKNEKEKRKNEREKRQGQMREWEWEASKREEARLAASRSA</sequence>
<feature type="compositionally biased region" description="Basic and acidic residues" evidence="7">
    <location>
        <begin position="889"/>
        <end position="939"/>
    </location>
</feature>
<evidence type="ECO:0000256" key="7">
    <source>
        <dbReference type="SAM" id="MobiDB-lite"/>
    </source>
</evidence>
<dbReference type="PROSITE" id="PS00059">
    <property type="entry name" value="ADH_ZINC"/>
    <property type="match status" value="1"/>
</dbReference>
<evidence type="ECO:0000313" key="10">
    <source>
        <dbReference type="Proteomes" id="UP000566819"/>
    </source>
</evidence>
<evidence type="ECO:0000256" key="1">
    <source>
        <dbReference type="ARBA" id="ARBA00001947"/>
    </source>
</evidence>
<evidence type="ECO:0000256" key="2">
    <source>
        <dbReference type="ARBA" id="ARBA00008072"/>
    </source>
</evidence>
<dbReference type="Pfam" id="PF00107">
    <property type="entry name" value="ADH_zinc_N"/>
    <property type="match status" value="1"/>
</dbReference>
<dbReference type="Gene3D" id="3.90.180.10">
    <property type="entry name" value="Medium-chain alcohol dehydrogenases, catalytic domain"/>
    <property type="match status" value="1"/>
</dbReference>
<accession>A0A8H4RFA6</accession>
<evidence type="ECO:0000256" key="4">
    <source>
        <dbReference type="ARBA" id="ARBA00022833"/>
    </source>
</evidence>
<dbReference type="InterPro" id="IPR020843">
    <property type="entry name" value="ER"/>
</dbReference>
<dbReference type="PANTHER" id="PTHR42813:SF4">
    <property type="entry name" value="NADP-DEPENDENT ISOPROPANOL DEHYDROGENASE"/>
    <property type="match status" value="1"/>
</dbReference>